<proteinExistence type="predicted"/>
<dbReference type="InterPro" id="IPR032675">
    <property type="entry name" value="LRR_dom_sf"/>
</dbReference>
<protein>
    <submittedName>
        <fullName evidence="2 3">Uncharacterized protein</fullName>
    </submittedName>
</protein>
<dbReference type="Gene3D" id="3.80.10.10">
    <property type="entry name" value="Ribonuclease Inhibitor"/>
    <property type="match status" value="1"/>
</dbReference>
<dbReference type="Proteomes" id="UP000014760">
    <property type="component" value="Unassembled WGS sequence"/>
</dbReference>
<evidence type="ECO:0000313" key="2">
    <source>
        <dbReference type="EMBL" id="ELU00081.1"/>
    </source>
</evidence>
<dbReference type="HOGENOM" id="CLU_387453_0_0_1"/>
<feature type="compositionally biased region" description="Low complexity" evidence="1">
    <location>
        <begin position="246"/>
        <end position="257"/>
    </location>
</feature>
<dbReference type="AlphaFoldDB" id="R7UAB5"/>
<gene>
    <name evidence="2" type="ORF">CAPTEDRAFT_206262</name>
</gene>
<dbReference type="EMBL" id="KB306204">
    <property type="protein sequence ID" value="ELU00081.1"/>
    <property type="molecule type" value="Genomic_DNA"/>
</dbReference>
<evidence type="ECO:0000313" key="3">
    <source>
        <dbReference type="EnsemblMetazoa" id="CapteP206262"/>
    </source>
</evidence>
<accession>R7UAB5</accession>
<reference evidence="2 4" key="2">
    <citation type="journal article" date="2013" name="Nature">
        <title>Insights into bilaterian evolution from three spiralian genomes.</title>
        <authorList>
            <person name="Simakov O."/>
            <person name="Marletaz F."/>
            <person name="Cho S.J."/>
            <person name="Edsinger-Gonzales E."/>
            <person name="Havlak P."/>
            <person name="Hellsten U."/>
            <person name="Kuo D.H."/>
            <person name="Larsson T."/>
            <person name="Lv J."/>
            <person name="Arendt D."/>
            <person name="Savage R."/>
            <person name="Osoegawa K."/>
            <person name="de Jong P."/>
            <person name="Grimwood J."/>
            <person name="Chapman J.A."/>
            <person name="Shapiro H."/>
            <person name="Aerts A."/>
            <person name="Otillar R.P."/>
            <person name="Terry A.Y."/>
            <person name="Boore J.L."/>
            <person name="Grigoriev I.V."/>
            <person name="Lindberg D.R."/>
            <person name="Seaver E.C."/>
            <person name="Weisblat D.A."/>
            <person name="Putnam N.H."/>
            <person name="Rokhsar D.S."/>
        </authorList>
    </citation>
    <scope>NUCLEOTIDE SEQUENCE</scope>
    <source>
        <strain evidence="2 4">I ESC-2004</strain>
    </source>
</reference>
<evidence type="ECO:0000313" key="4">
    <source>
        <dbReference type="Proteomes" id="UP000014760"/>
    </source>
</evidence>
<dbReference type="SUPFAM" id="SSF52047">
    <property type="entry name" value="RNI-like"/>
    <property type="match status" value="1"/>
</dbReference>
<dbReference type="EMBL" id="AMQN01009782">
    <property type="status" value="NOT_ANNOTATED_CDS"/>
    <property type="molecule type" value="Genomic_DNA"/>
</dbReference>
<sequence>MGDEVHLDIQGIEFNLSDAPWPPKMEPSLMQRCVHVAADNAARLGKSSMEALPLPMQTMISECLSAETLNDWHEMLQKRGVPMHRTWQKHLIGRWPIKFKHEDLFLQKPWTLKEPRQLYLQNHFHSLFRCATVDPTGQLKYLRENPALLEALVKSTRSLVVYHLNISRYSDARSLILEEFIVKGKVEALSLEHCVLDEPEWKDLVTVCNGSALPGGYSATVVTSTKRKYEVDATLSSATKRLRRTSSSSVDSPSSTESSEDEGSLSVVVADALRASSRRALKAFHVYVTHSYDFSRILGEALRDWTSLEKIEIWQRDAYSFKMILPNEINKKVRSGQIMHRTISGCLAVAGQLPLFLEALLIRHGNGAEPMDHVELEGSYIWAGSQPLRNFRDVDNFHGCKSLVLRESTIADDTCELLGAMFETDRALRSVRLHEVKLGIVMSYVDRILQTLAMRGQLEILELVKVNCMDSCQILPSVIARLPNLRQLILKECELSFDEESFKEFSHQITHHPTLEVLVLSDNVLHCPSFVFSDSACFMIQPGLVLWDMVLMSLSCDLLVDLFTKAKPFPSLKMLDVQLTGVKGTDLSDAVRKIKQHLKARDADRSPPWKLSFLNLGGSILGGEENFKTLLREFEHITDIVHLWDSGRMGAEHPIRAEHLRHKRTSLLFTKRKRMRGALWLTFLLFQDEKHDFQMVCSRLGLGLECKVNEKEI</sequence>
<name>R7UAB5_CAPTE</name>
<reference evidence="3" key="3">
    <citation type="submission" date="2015-06" db="UniProtKB">
        <authorList>
            <consortium name="EnsemblMetazoa"/>
        </authorList>
    </citation>
    <scope>IDENTIFICATION</scope>
</reference>
<reference evidence="4" key="1">
    <citation type="submission" date="2012-12" db="EMBL/GenBank/DDBJ databases">
        <authorList>
            <person name="Hellsten U."/>
            <person name="Grimwood J."/>
            <person name="Chapman J.A."/>
            <person name="Shapiro H."/>
            <person name="Aerts A."/>
            <person name="Otillar R.P."/>
            <person name="Terry A.Y."/>
            <person name="Boore J.L."/>
            <person name="Simakov O."/>
            <person name="Marletaz F."/>
            <person name="Cho S.-J."/>
            <person name="Edsinger-Gonzales E."/>
            <person name="Havlak P."/>
            <person name="Kuo D.-H."/>
            <person name="Larsson T."/>
            <person name="Lv J."/>
            <person name="Arendt D."/>
            <person name="Savage R."/>
            <person name="Osoegawa K."/>
            <person name="de Jong P."/>
            <person name="Lindberg D.R."/>
            <person name="Seaver E.C."/>
            <person name="Weisblat D.A."/>
            <person name="Putnam N.H."/>
            <person name="Grigoriev I.V."/>
            <person name="Rokhsar D.S."/>
        </authorList>
    </citation>
    <scope>NUCLEOTIDE SEQUENCE</scope>
    <source>
        <strain evidence="4">I ESC-2004</strain>
    </source>
</reference>
<keyword evidence="4" id="KW-1185">Reference proteome</keyword>
<evidence type="ECO:0000256" key="1">
    <source>
        <dbReference type="SAM" id="MobiDB-lite"/>
    </source>
</evidence>
<organism evidence="2">
    <name type="scientific">Capitella teleta</name>
    <name type="common">Polychaete worm</name>
    <dbReference type="NCBI Taxonomy" id="283909"/>
    <lineage>
        <taxon>Eukaryota</taxon>
        <taxon>Metazoa</taxon>
        <taxon>Spiralia</taxon>
        <taxon>Lophotrochozoa</taxon>
        <taxon>Annelida</taxon>
        <taxon>Polychaeta</taxon>
        <taxon>Sedentaria</taxon>
        <taxon>Scolecida</taxon>
        <taxon>Capitellidae</taxon>
        <taxon>Capitella</taxon>
    </lineage>
</organism>
<feature type="region of interest" description="Disordered" evidence="1">
    <location>
        <begin position="242"/>
        <end position="261"/>
    </location>
</feature>
<dbReference type="EnsemblMetazoa" id="CapteT206262">
    <property type="protein sequence ID" value="CapteP206262"/>
    <property type="gene ID" value="CapteG206262"/>
</dbReference>